<dbReference type="PROSITE" id="PS50157">
    <property type="entry name" value="ZINC_FINGER_C2H2_2"/>
    <property type="match status" value="3"/>
</dbReference>
<protein>
    <submittedName>
        <fullName evidence="9">Gastrula zinc finger-like</fullName>
    </submittedName>
</protein>
<keyword evidence="4 7" id="KW-0863">Zinc-finger</keyword>
<dbReference type="InterPro" id="IPR013087">
    <property type="entry name" value="Znf_C2H2_type"/>
</dbReference>
<keyword evidence="6" id="KW-0539">Nucleus</keyword>
<dbReference type="Gene3D" id="3.30.160.60">
    <property type="entry name" value="Classic Zinc Finger"/>
    <property type="match status" value="2"/>
</dbReference>
<feature type="domain" description="C2H2-type" evidence="8">
    <location>
        <begin position="235"/>
        <end position="262"/>
    </location>
</feature>
<evidence type="ECO:0000313" key="10">
    <source>
        <dbReference type="Proteomes" id="UP000276133"/>
    </source>
</evidence>
<name>A0A3M7RRH2_BRAPC</name>
<gene>
    <name evidence="9" type="ORF">BpHYR1_013152</name>
</gene>
<dbReference type="AlphaFoldDB" id="A0A3M7RRH2"/>
<dbReference type="STRING" id="10195.A0A3M7RRH2"/>
<dbReference type="PROSITE" id="PS00028">
    <property type="entry name" value="ZINC_FINGER_C2H2_1"/>
    <property type="match status" value="3"/>
</dbReference>
<evidence type="ECO:0000256" key="2">
    <source>
        <dbReference type="ARBA" id="ARBA00022723"/>
    </source>
</evidence>
<dbReference type="GO" id="GO:0005634">
    <property type="term" value="C:nucleus"/>
    <property type="evidence" value="ECO:0007669"/>
    <property type="project" value="UniProtKB-SubCell"/>
</dbReference>
<dbReference type="Pfam" id="PF00096">
    <property type="entry name" value="zf-C2H2"/>
    <property type="match status" value="1"/>
</dbReference>
<evidence type="ECO:0000256" key="5">
    <source>
        <dbReference type="ARBA" id="ARBA00022833"/>
    </source>
</evidence>
<proteinExistence type="predicted"/>
<comment type="caution">
    <text evidence="9">The sequence shown here is derived from an EMBL/GenBank/DDBJ whole genome shotgun (WGS) entry which is preliminary data.</text>
</comment>
<evidence type="ECO:0000313" key="9">
    <source>
        <dbReference type="EMBL" id="RNA25898.1"/>
    </source>
</evidence>
<dbReference type="PANTHER" id="PTHR24409">
    <property type="entry name" value="ZINC FINGER PROTEIN 142"/>
    <property type="match status" value="1"/>
</dbReference>
<keyword evidence="3" id="KW-0677">Repeat</keyword>
<dbReference type="GO" id="GO:0000977">
    <property type="term" value="F:RNA polymerase II transcription regulatory region sequence-specific DNA binding"/>
    <property type="evidence" value="ECO:0007669"/>
    <property type="project" value="TreeGrafter"/>
</dbReference>
<reference evidence="9 10" key="1">
    <citation type="journal article" date="2018" name="Sci. Rep.">
        <title>Genomic signatures of local adaptation to the degree of environmental predictability in rotifers.</title>
        <authorList>
            <person name="Franch-Gras L."/>
            <person name="Hahn C."/>
            <person name="Garcia-Roger E.M."/>
            <person name="Carmona M.J."/>
            <person name="Serra M."/>
            <person name="Gomez A."/>
        </authorList>
    </citation>
    <scope>NUCLEOTIDE SEQUENCE [LARGE SCALE GENOMIC DNA]</scope>
    <source>
        <strain evidence="9">HYR1</strain>
    </source>
</reference>
<organism evidence="9 10">
    <name type="scientific">Brachionus plicatilis</name>
    <name type="common">Marine rotifer</name>
    <name type="synonym">Brachionus muelleri</name>
    <dbReference type="NCBI Taxonomy" id="10195"/>
    <lineage>
        <taxon>Eukaryota</taxon>
        <taxon>Metazoa</taxon>
        <taxon>Spiralia</taxon>
        <taxon>Gnathifera</taxon>
        <taxon>Rotifera</taxon>
        <taxon>Eurotatoria</taxon>
        <taxon>Monogononta</taxon>
        <taxon>Pseudotrocha</taxon>
        <taxon>Ploima</taxon>
        <taxon>Brachionidae</taxon>
        <taxon>Brachionus</taxon>
    </lineage>
</organism>
<dbReference type="EMBL" id="REGN01002841">
    <property type="protein sequence ID" value="RNA25898.1"/>
    <property type="molecule type" value="Genomic_DNA"/>
</dbReference>
<evidence type="ECO:0000256" key="4">
    <source>
        <dbReference type="ARBA" id="ARBA00022771"/>
    </source>
</evidence>
<evidence type="ECO:0000256" key="6">
    <source>
        <dbReference type="ARBA" id="ARBA00023242"/>
    </source>
</evidence>
<dbReference type="GO" id="GO:0008270">
    <property type="term" value="F:zinc ion binding"/>
    <property type="evidence" value="ECO:0007669"/>
    <property type="project" value="UniProtKB-KW"/>
</dbReference>
<comment type="subcellular location">
    <subcellularLocation>
        <location evidence="1">Nucleus</location>
    </subcellularLocation>
</comment>
<dbReference type="PANTHER" id="PTHR24409:SF295">
    <property type="entry name" value="AZ2-RELATED"/>
    <property type="match status" value="1"/>
</dbReference>
<dbReference type="SUPFAM" id="SSF57667">
    <property type="entry name" value="beta-beta-alpha zinc fingers"/>
    <property type="match status" value="1"/>
</dbReference>
<dbReference type="GO" id="GO:0000981">
    <property type="term" value="F:DNA-binding transcription factor activity, RNA polymerase II-specific"/>
    <property type="evidence" value="ECO:0007669"/>
    <property type="project" value="TreeGrafter"/>
</dbReference>
<accession>A0A3M7RRH2</accession>
<evidence type="ECO:0000256" key="1">
    <source>
        <dbReference type="ARBA" id="ARBA00004123"/>
    </source>
</evidence>
<keyword evidence="10" id="KW-1185">Reference proteome</keyword>
<sequence>MEYNDNKNFILNCKMINQDLGDEVIILDDDDFIQTTFSLFSTNELSQQKEQINNVSLTENLLQPSCDFIDLTSNDDFDLYDIFMLNQDQNYNLTSQFNENEITLSVKPELESKKLTSFQAIPQACLKYGEISILDYMSPPDNSIENLTEKNKRFTCSECIKTFDKSYNYKRHLLLHQIKNNESSSFDFESNHCPNCNKQIADRSNFIKHLKICSPHSLENFRSKKKMKSANLNQFSCPICEKIFSKKSNLNRHLGVHFMNELNRNNDLSINVTERPVNGPVSIHLYECENCLRRFSNKQLLNNHKHRLTHLNKAKCNQWDKINNLSDVNTDGSDCSFNAMKNIQCLYCGTCTPNIRCYFQFKIIYGQYKFEAKTFLNAQLNHLFFKKNYNFITINLIREYLNRD</sequence>
<evidence type="ECO:0000256" key="7">
    <source>
        <dbReference type="PROSITE-ProRule" id="PRU00042"/>
    </source>
</evidence>
<dbReference type="Proteomes" id="UP000276133">
    <property type="component" value="Unassembled WGS sequence"/>
</dbReference>
<dbReference type="OrthoDB" id="3437960at2759"/>
<feature type="domain" description="C2H2-type" evidence="8">
    <location>
        <begin position="154"/>
        <end position="181"/>
    </location>
</feature>
<evidence type="ECO:0000256" key="3">
    <source>
        <dbReference type="ARBA" id="ARBA00022737"/>
    </source>
</evidence>
<dbReference type="FunFam" id="3.30.160.60:FF:000145">
    <property type="entry name" value="Zinc finger protein 574"/>
    <property type="match status" value="1"/>
</dbReference>
<keyword evidence="5" id="KW-0862">Zinc</keyword>
<keyword evidence="2" id="KW-0479">Metal-binding</keyword>
<feature type="domain" description="C2H2-type" evidence="8">
    <location>
        <begin position="286"/>
        <end position="315"/>
    </location>
</feature>
<dbReference type="InterPro" id="IPR036236">
    <property type="entry name" value="Znf_C2H2_sf"/>
</dbReference>
<evidence type="ECO:0000259" key="8">
    <source>
        <dbReference type="PROSITE" id="PS50157"/>
    </source>
</evidence>
<dbReference type="SMART" id="SM00355">
    <property type="entry name" value="ZnF_C2H2"/>
    <property type="match status" value="4"/>
</dbReference>